<dbReference type="GO" id="GO:0016301">
    <property type="term" value="F:kinase activity"/>
    <property type="evidence" value="ECO:0007669"/>
    <property type="project" value="UniProtKB-KW"/>
</dbReference>
<evidence type="ECO:0000256" key="3">
    <source>
        <dbReference type="SAM" id="Phobius"/>
    </source>
</evidence>
<evidence type="ECO:0000313" key="5">
    <source>
        <dbReference type="EMBL" id="MFD1889477.1"/>
    </source>
</evidence>
<feature type="region of interest" description="Disordered" evidence="2">
    <location>
        <begin position="453"/>
        <end position="505"/>
    </location>
</feature>
<keyword evidence="5" id="KW-0418">Kinase</keyword>
<dbReference type="Pfam" id="PF07714">
    <property type="entry name" value="PK_Tyr_Ser-Thr"/>
    <property type="match status" value="1"/>
</dbReference>
<name>A0ABW4RT26_9ACTN</name>
<organism evidence="5 6">
    <name type="scientific">Luteococcus peritonei</name>
    <dbReference type="NCBI Taxonomy" id="88874"/>
    <lineage>
        <taxon>Bacteria</taxon>
        <taxon>Bacillati</taxon>
        <taxon>Actinomycetota</taxon>
        <taxon>Actinomycetes</taxon>
        <taxon>Propionibacteriales</taxon>
        <taxon>Propionibacteriaceae</taxon>
        <taxon>Luteococcus</taxon>
    </lineage>
</organism>
<feature type="region of interest" description="Disordered" evidence="2">
    <location>
        <begin position="1"/>
        <end position="115"/>
    </location>
</feature>
<dbReference type="InterPro" id="IPR011009">
    <property type="entry name" value="Kinase-like_dom_sf"/>
</dbReference>
<dbReference type="Gene3D" id="3.30.200.20">
    <property type="entry name" value="Phosphorylase Kinase, domain 1"/>
    <property type="match status" value="1"/>
</dbReference>
<dbReference type="InterPro" id="IPR008979">
    <property type="entry name" value="Galactose-bd-like_sf"/>
</dbReference>
<keyword evidence="6" id="KW-1185">Reference proteome</keyword>
<feature type="transmembrane region" description="Helical" evidence="3">
    <location>
        <begin position="513"/>
        <end position="534"/>
    </location>
</feature>
<dbReference type="Gene3D" id="1.10.510.10">
    <property type="entry name" value="Transferase(Phosphotransferase) domain 1"/>
    <property type="match status" value="1"/>
</dbReference>
<keyword evidence="5" id="KW-0808">Transferase</keyword>
<keyword evidence="3" id="KW-1133">Transmembrane helix</keyword>
<sequence length="708" mass="74433">MDDKQPEQDLEPTAPSSLSRPDAPAGQPAPEVDEQATQVIDAERLSAHLVAEQVPDEAEGAATVERMPLAAETDPAAEQAEDETTVRPLGATPTPTGPPAAAEPSVPGEVPEQPVSDEELQPAMSTAEPEVGFAIASTPQVQAGEVFADRYRLEQQLAQRGGTLTWRAFDQKLSRSVLVHVMGAEDPRTPDVLEAARKAAFATDSRFLRVLDAVAGEQPGEPSLVVCEFAPGESLEKLLRQGPLSALEAAWVARELADAMAAMHAEGLFHQRINPDTVIITATGNVKIVGFLIEAAMYPDDEGGQLAWSEREHADVLAIGKLLYASLVTRWPTPREHLTGPDGQPRTTWGMSPAPMDGRGWLTPRQIRSGVSPALDVICDQVLSEAPRHNEMPLRTASQVTLALAKVLGTADAAADLERRLRYPVMPVAEADGGRPEVPGLDTTARMRAIGADEDTLGGGRGAVATASLPGQGGRASGQESSAEPGEGAGRSAAQMAAARRRDPRYRPAPRRWLALLVAVVLLSLLVGLGRVLFKRASGESGGQGQGQAQAGEVVKVTSATAFDPAADGGNAQENSGQAGLAVDGNPATAWTTVVYLNDPKLGKLKPGVGLVLDLGERRSVGSVKLTLKGSPTGVQLRVPADTGVDKAPTSSAKQWTTLTSGTATGTELTLSPEQQVQSRFVMVYLTSLPKTSGNRYQGAVAEVEVRS</sequence>
<keyword evidence="3" id="KW-0472">Membrane</keyword>
<feature type="domain" description="Protein kinase" evidence="4">
    <location>
        <begin position="151"/>
        <end position="402"/>
    </location>
</feature>
<evidence type="ECO:0000313" key="6">
    <source>
        <dbReference type="Proteomes" id="UP001597326"/>
    </source>
</evidence>
<evidence type="ECO:0000256" key="1">
    <source>
        <dbReference type="ARBA" id="ARBA00023170"/>
    </source>
</evidence>
<dbReference type="InterPro" id="IPR001245">
    <property type="entry name" value="Ser-Thr/Tyr_kinase_cat_dom"/>
</dbReference>
<dbReference type="Gene3D" id="2.60.120.260">
    <property type="entry name" value="Galactose-binding domain-like"/>
    <property type="match status" value="1"/>
</dbReference>
<dbReference type="InterPro" id="IPR000719">
    <property type="entry name" value="Prot_kinase_dom"/>
</dbReference>
<dbReference type="EMBL" id="JBHUFZ010000011">
    <property type="protein sequence ID" value="MFD1889477.1"/>
    <property type="molecule type" value="Genomic_DNA"/>
</dbReference>
<dbReference type="SUPFAM" id="SSF56112">
    <property type="entry name" value="Protein kinase-like (PK-like)"/>
    <property type="match status" value="1"/>
</dbReference>
<comment type="caution">
    <text evidence="5">The sequence shown here is derived from an EMBL/GenBank/DDBJ whole genome shotgun (WGS) entry which is preliminary data.</text>
</comment>
<evidence type="ECO:0000256" key="2">
    <source>
        <dbReference type="SAM" id="MobiDB-lite"/>
    </source>
</evidence>
<keyword evidence="1" id="KW-0675">Receptor</keyword>
<dbReference type="RefSeq" id="WP_343872498.1">
    <property type="nucleotide sequence ID" value="NZ_BAAAIX010000009.1"/>
</dbReference>
<evidence type="ECO:0000259" key="4">
    <source>
        <dbReference type="PROSITE" id="PS50011"/>
    </source>
</evidence>
<dbReference type="SUPFAM" id="SSF49785">
    <property type="entry name" value="Galactose-binding domain-like"/>
    <property type="match status" value="1"/>
</dbReference>
<dbReference type="Proteomes" id="UP001597326">
    <property type="component" value="Unassembled WGS sequence"/>
</dbReference>
<accession>A0ABW4RT26</accession>
<keyword evidence="3" id="KW-0812">Transmembrane</keyword>
<dbReference type="PROSITE" id="PS50011">
    <property type="entry name" value="PROTEIN_KINASE_DOM"/>
    <property type="match status" value="1"/>
</dbReference>
<feature type="compositionally biased region" description="Low complexity" evidence="2">
    <location>
        <begin position="90"/>
        <end position="102"/>
    </location>
</feature>
<dbReference type="CDD" id="cd13973">
    <property type="entry name" value="PK_MviN-like"/>
    <property type="match status" value="1"/>
</dbReference>
<protein>
    <submittedName>
        <fullName evidence="5">Protein kinase</fullName>
    </submittedName>
</protein>
<reference evidence="6" key="1">
    <citation type="journal article" date="2019" name="Int. J. Syst. Evol. Microbiol.">
        <title>The Global Catalogue of Microorganisms (GCM) 10K type strain sequencing project: providing services to taxonomists for standard genome sequencing and annotation.</title>
        <authorList>
            <consortium name="The Broad Institute Genomics Platform"/>
            <consortium name="The Broad Institute Genome Sequencing Center for Infectious Disease"/>
            <person name="Wu L."/>
            <person name="Ma J."/>
        </authorList>
    </citation>
    <scope>NUCLEOTIDE SEQUENCE [LARGE SCALE GENOMIC DNA]</scope>
    <source>
        <strain evidence="6">CAIM 431</strain>
    </source>
</reference>
<proteinExistence type="predicted"/>
<gene>
    <name evidence="5" type="ORF">ACFSCS_04645</name>
</gene>